<dbReference type="PANTHER" id="PTHR13604:SF0">
    <property type="entry name" value="ABASIC SITE PROCESSING PROTEIN HMCES"/>
    <property type="match status" value="1"/>
</dbReference>
<protein>
    <recommendedName>
        <fullName evidence="2">Abasic site processing protein HMCES</fullName>
    </recommendedName>
    <alternativeName>
        <fullName evidence="9">Embryonic stem cell-specific 5-hydroxymethylcytosine-binding protein</fullName>
    </alternativeName>
    <alternativeName>
        <fullName evidence="10">Peptidase HMCES</fullName>
    </alternativeName>
    <alternativeName>
        <fullName evidence="11">SRAP domain-containing protein 1</fullName>
    </alternativeName>
</protein>
<organism evidence="13 14">
    <name type="scientific">Paralvinella palmiformis</name>
    <dbReference type="NCBI Taxonomy" id="53620"/>
    <lineage>
        <taxon>Eukaryota</taxon>
        <taxon>Metazoa</taxon>
        <taxon>Spiralia</taxon>
        <taxon>Lophotrochozoa</taxon>
        <taxon>Annelida</taxon>
        <taxon>Polychaeta</taxon>
        <taxon>Sedentaria</taxon>
        <taxon>Canalipalpata</taxon>
        <taxon>Terebellida</taxon>
        <taxon>Terebelliformia</taxon>
        <taxon>Alvinellidae</taxon>
        <taxon>Paralvinella</taxon>
    </lineage>
</organism>
<reference evidence="13" key="1">
    <citation type="journal article" date="2023" name="Mol. Biol. Evol.">
        <title>Third-Generation Sequencing Reveals the Adaptive Role of the Epigenome in Three Deep-Sea Polychaetes.</title>
        <authorList>
            <person name="Perez M."/>
            <person name="Aroh O."/>
            <person name="Sun Y."/>
            <person name="Lan Y."/>
            <person name="Juniper S.K."/>
            <person name="Young C.R."/>
            <person name="Angers B."/>
            <person name="Qian P.Y."/>
        </authorList>
    </citation>
    <scope>NUCLEOTIDE SEQUENCE</scope>
    <source>
        <strain evidence="13">P08H-3</strain>
    </source>
</reference>
<dbReference type="GO" id="GO:0006508">
    <property type="term" value="P:proteolysis"/>
    <property type="evidence" value="ECO:0007669"/>
    <property type="project" value="UniProtKB-KW"/>
</dbReference>
<keyword evidence="5" id="KW-0378">Hydrolase</keyword>
<evidence type="ECO:0000256" key="5">
    <source>
        <dbReference type="ARBA" id="ARBA00022801"/>
    </source>
</evidence>
<dbReference type="SUPFAM" id="SSF143081">
    <property type="entry name" value="BB1717-like"/>
    <property type="match status" value="1"/>
</dbReference>
<dbReference type="GO" id="GO:0016829">
    <property type="term" value="F:lyase activity"/>
    <property type="evidence" value="ECO:0007669"/>
    <property type="project" value="UniProtKB-KW"/>
</dbReference>
<accession>A0AAD9JA72</accession>
<dbReference type="PANTHER" id="PTHR13604">
    <property type="entry name" value="DC12-RELATED"/>
    <property type="match status" value="1"/>
</dbReference>
<comment type="similarity">
    <text evidence="1">Belongs to the SOS response-associated peptidase family.</text>
</comment>
<dbReference type="GO" id="GO:0106300">
    <property type="term" value="P:protein-DNA covalent cross-linking repair"/>
    <property type="evidence" value="ECO:0007669"/>
    <property type="project" value="InterPro"/>
</dbReference>
<keyword evidence="3" id="KW-0645">Protease</keyword>
<comment type="caution">
    <text evidence="13">The sequence shown here is derived from an EMBL/GenBank/DDBJ whole genome shotgun (WGS) entry which is preliminary data.</text>
</comment>
<dbReference type="Gene3D" id="3.90.1680.10">
    <property type="entry name" value="SOS response associated peptidase-like"/>
    <property type="match status" value="1"/>
</dbReference>
<evidence type="ECO:0000256" key="11">
    <source>
        <dbReference type="ARBA" id="ARBA00031130"/>
    </source>
</evidence>
<evidence type="ECO:0000256" key="10">
    <source>
        <dbReference type="ARBA" id="ARBA00030898"/>
    </source>
</evidence>
<evidence type="ECO:0000256" key="4">
    <source>
        <dbReference type="ARBA" id="ARBA00022763"/>
    </source>
</evidence>
<feature type="region of interest" description="Disordered" evidence="12">
    <location>
        <begin position="78"/>
        <end position="105"/>
    </location>
</feature>
<dbReference type="InterPro" id="IPR003738">
    <property type="entry name" value="SRAP"/>
</dbReference>
<keyword evidence="6" id="KW-0190">Covalent protein-DNA linkage</keyword>
<proteinExistence type="inferred from homology"/>
<keyword evidence="7" id="KW-0238">DNA-binding</keyword>
<evidence type="ECO:0000256" key="7">
    <source>
        <dbReference type="ARBA" id="ARBA00023125"/>
    </source>
</evidence>
<keyword evidence="4" id="KW-0227">DNA damage</keyword>
<dbReference type="EMBL" id="JAODUP010000471">
    <property type="protein sequence ID" value="KAK2149042.1"/>
    <property type="molecule type" value="Genomic_DNA"/>
</dbReference>
<sequence>MAILDGEQEVRDWLDYGAVSLSKALELIRPQSNIEWHPVSTFVNSTKNNTEQCVKPVDLNSSFMKSWLNKGKKRLTEVDDLKAEDKDQEQDEEKSSPEKKQKLDL</sequence>
<keyword evidence="8" id="KW-0456">Lyase</keyword>
<feature type="compositionally biased region" description="Basic and acidic residues" evidence="12">
    <location>
        <begin position="93"/>
        <end position="105"/>
    </location>
</feature>
<dbReference type="GO" id="GO:0003697">
    <property type="term" value="F:single-stranded DNA binding"/>
    <property type="evidence" value="ECO:0007669"/>
    <property type="project" value="InterPro"/>
</dbReference>
<evidence type="ECO:0000256" key="6">
    <source>
        <dbReference type="ARBA" id="ARBA00023124"/>
    </source>
</evidence>
<evidence type="ECO:0000256" key="8">
    <source>
        <dbReference type="ARBA" id="ARBA00023239"/>
    </source>
</evidence>
<dbReference type="GO" id="GO:0008233">
    <property type="term" value="F:peptidase activity"/>
    <property type="evidence" value="ECO:0007669"/>
    <property type="project" value="UniProtKB-KW"/>
</dbReference>
<evidence type="ECO:0000256" key="12">
    <source>
        <dbReference type="SAM" id="MobiDB-lite"/>
    </source>
</evidence>
<evidence type="ECO:0000313" key="13">
    <source>
        <dbReference type="EMBL" id="KAK2149042.1"/>
    </source>
</evidence>
<evidence type="ECO:0000256" key="3">
    <source>
        <dbReference type="ARBA" id="ARBA00022670"/>
    </source>
</evidence>
<name>A0AAD9JA72_9ANNE</name>
<dbReference type="InterPro" id="IPR036590">
    <property type="entry name" value="SRAP-like"/>
</dbReference>
<evidence type="ECO:0000256" key="9">
    <source>
        <dbReference type="ARBA" id="ARBA00030390"/>
    </source>
</evidence>
<evidence type="ECO:0000313" key="14">
    <source>
        <dbReference type="Proteomes" id="UP001208570"/>
    </source>
</evidence>
<evidence type="ECO:0000256" key="1">
    <source>
        <dbReference type="ARBA" id="ARBA00008136"/>
    </source>
</evidence>
<gene>
    <name evidence="13" type="ORF">LSH36_471g06005</name>
</gene>
<keyword evidence="14" id="KW-1185">Reference proteome</keyword>
<evidence type="ECO:0000256" key="2">
    <source>
        <dbReference type="ARBA" id="ARBA00015888"/>
    </source>
</evidence>
<dbReference type="AlphaFoldDB" id="A0AAD9JA72"/>
<dbReference type="Proteomes" id="UP001208570">
    <property type="component" value="Unassembled WGS sequence"/>
</dbReference>